<sequence>MEHLPGCKWSLGFGPTAQGISVEIRCANSSNKEKYLFVMGCGASTRPTDFHKLVPVQDLRIRHAFLVETKLEEPVPPVSVRQTQSPSPHARAKLVKFKIPLHLPEELQVGVDEDALESYRSWTADCDPNRVSGHALPPGVPEHQMNNENVSRFLRGAQRHPRAFRVVVGRVETN</sequence>
<evidence type="ECO:0000313" key="1">
    <source>
        <dbReference type="EMBL" id="CAK9088296.1"/>
    </source>
</evidence>
<gene>
    <name evidence="1" type="ORF">CCMP2556_LOCUS42598</name>
</gene>
<comment type="caution">
    <text evidence="1">The sequence shown here is derived from an EMBL/GenBank/DDBJ whole genome shotgun (WGS) entry which is preliminary data.</text>
</comment>
<dbReference type="Proteomes" id="UP001642484">
    <property type="component" value="Unassembled WGS sequence"/>
</dbReference>
<dbReference type="EMBL" id="CAXAMN010024628">
    <property type="protein sequence ID" value="CAK9088296.1"/>
    <property type="molecule type" value="Genomic_DNA"/>
</dbReference>
<reference evidence="1 2" key="1">
    <citation type="submission" date="2024-02" db="EMBL/GenBank/DDBJ databases">
        <authorList>
            <person name="Chen Y."/>
            <person name="Shah S."/>
            <person name="Dougan E. K."/>
            <person name="Thang M."/>
            <person name="Chan C."/>
        </authorList>
    </citation>
    <scope>NUCLEOTIDE SEQUENCE [LARGE SCALE GENOMIC DNA]</scope>
</reference>
<proteinExistence type="predicted"/>
<organism evidence="1 2">
    <name type="scientific">Durusdinium trenchii</name>
    <dbReference type="NCBI Taxonomy" id="1381693"/>
    <lineage>
        <taxon>Eukaryota</taxon>
        <taxon>Sar</taxon>
        <taxon>Alveolata</taxon>
        <taxon>Dinophyceae</taxon>
        <taxon>Suessiales</taxon>
        <taxon>Symbiodiniaceae</taxon>
        <taxon>Durusdinium</taxon>
    </lineage>
</organism>
<accession>A0ABP0QME9</accession>
<keyword evidence="2" id="KW-1185">Reference proteome</keyword>
<evidence type="ECO:0000313" key="2">
    <source>
        <dbReference type="Proteomes" id="UP001642484"/>
    </source>
</evidence>
<protein>
    <submittedName>
        <fullName evidence="1">Uncharacterized protein</fullName>
    </submittedName>
</protein>
<name>A0ABP0QME9_9DINO</name>